<organism evidence="1">
    <name type="scientific">Arion vulgaris</name>
    <dbReference type="NCBI Taxonomy" id="1028688"/>
    <lineage>
        <taxon>Eukaryota</taxon>
        <taxon>Metazoa</taxon>
        <taxon>Spiralia</taxon>
        <taxon>Lophotrochozoa</taxon>
        <taxon>Mollusca</taxon>
        <taxon>Gastropoda</taxon>
        <taxon>Heterobranchia</taxon>
        <taxon>Euthyneura</taxon>
        <taxon>Panpulmonata</taxon>
        <taxon>Eupulmonata</taxon>
        <taxon>Stylommatophora</taxon>
        <taxon>Helicina</taxon>
        <taxon>Arionoidea</taxon>
        <taxon>Arionidae</taxon>
        <taxon>Arion</taxon>
    </lineage>
</organism>
<sequence length="213" mass="23917">RASMLKEFDVTTVVEMNRLSLEARQGSIIELKVKGKQKGKQFAAVGTLQVGDCTDLAVLATDYRKTIPQITLISEGVRLFRVAVWTFLRLSPKVEMEEYMKKHQSRRFPTEEQLCAHYVTNLNWSEYKKNIVHTNRLEKSGSILASIPATLKGSSGWARWPGYAVIPKVGKSTRSIKAATEVKPSTSDDWILNEISEINNPTATTEKTSKEVT</sequence>
<reference evidence="1" key="1">
    <citation type="submission" date="2014-12" db="EMBL/GenBank/DDBJ databases">
        <title>Insight into the proteome of Arion vulgaris.</title>
        <authorList>
            <person name="Aradska J."/>
            <person name="Bulat T."/>
            <person name="Smidak R."/>
            <person name="Sarate P."/>
            <person name="Gangsoo J."/>
            <person name="Sialana F."/>
            <person name="Bilban M."/>
            <person name="Lubec G."/>
        </authorList>
    </citation>
    <scope>NUCLEOTIDE SEQUENCE</scope>
    <source>
        <tissue evidence="1">Skin</tissue>
    </source>
</reference>
<name>A0A0B6Z7T0_9EUPU</name>
<gene>
    <name evidence="1" type="primary">ORF52155</name>
</gene>
<protein>
    <submittedName>
        <fullName evidence="1">Uncharacterized protein</fullName>
    </submittedName>
</protein>
<accession>A0A0B6Z7T0</accession>
<dbReference type="EMBL" id="HACG01017703">
    <property type="protein sequence ID" value="CEK64568.1"/>
    <property type="molecule type" value="Transcribed_RNA"/>
</dbReference>
<feature type="non-terminal residue" evidence="1">
    <location>
        <position position="1"/>
    </location>
</feature>
<proteinExistence type="predicted"/>
<evidence type="ECO:0000313" key="1">
    <source>
        <dbReference type="EMBL" id="CEK64568.1"/>
    </source>
</evidence>
<dbReference type="AlphaFoldDB" id="A0A0B6Z7T0"/>